<dbReference type="Proteomes" id="UP001321473">
    <property type="component" value="Unassembled WGS sequence"/>
</dbReference>
<evidence type="ECO:0000256" key="3">
    <source>
        <dbReference type="SAM" id="Phobius"/>
    </source>
</evidence>
<dbReference type="Gene3D" id="1.10.1380.10">
    <property type="entry name" value="Neutral endopeptidase , domain2"/>
    <property type="match status" value="1"/>
</dbReference>
<name>A0AAQ4EE55_AMBAM</name>
<keyword evidence="6" id="KW-1185">Reference proteome</keyword>
<comment type="similarity">
    <text evidence="1">Belongs to the peptidase M13 family.</text>
</comment>
<dbReference type="PANTHER" id="PTHR11733">
    <property type="entry name" value="ZINC METALLOPROTEASE FAMILY M13 NEPRILYSIN-RELATED"/>
    <property type="match status" value="1"/>
</dbReference>
<evidence type="ECO:0000256" key="2">
    <source>
        <dbReference type="SAM" id="MobiDB-lite"/>
    </source>
</evidence>
<keyword evidence="3" id="KW-0472">Membrane</keyword>
<reference evidence="5 6" key="1">
    <citation type="journal article" date="2023" name="Arcadia Sci">
        <title>De novo assembly of a long-read Amblyomma americanum tick genome.</title>
        <authorList>
            <person name="Chou S."/>
            <person name="Poskanzer K.E."/>
            <person name="Rollins M."/>
            <person name="Thuy-Boun P.S."/>
        </authorList>
    </citation>
    <scope>NUCLEOTIDE SEQUENCE [LARGE SCALE GENOMIC DNA]</scope>
    <source>
        <strain evidence="5">F_SG_1</strain>
        <tissue evidence="5">Salivary glands</tissue>
    </source>
</reference>
<dbReference type="InterPro" id="IPR024079">
    <property type="entry name" value="MetalloPept_cat_dom_sf"/>
</dbReference>
<dbReference type="Pfam" id="PF05649">
    <property type="entry name" value="Peptidase_M13_N"/>
    <property type="match status" value="1"/>
</dbReference>
<dbReference type="Gene3D" id="3.40.390.10">
    <property type="entry name" value="Collagenase (Catalytic Domain)"/>
    <property type="match status" value="1"/>
</dbReference>
<sequence>MTSSPALSQSQGGTLRSILVGSPQWKSHRPPSCSAEMSSSSRPPITPLTRLRSEYAWCRGLSSALCSCGFLVALLLLVAVVLFPRAGPPRHTIPCWAEQCGAYVRALEASINTSRDPCDDFHRYVCDKWRPASGGRTFLEDSMLTFRKVVMRNAANASPPPKNQDGYEKAAMLYQSCVTEPTPDTLGDFRLFLKERRLPWPEIDNDANALDVALDLSLNWHLPVFFYVYFVFIAPGPTSRGPQKFAISSSSRLVFTDNSLGFGPETLLEERRLRESNAVHICALREAMTDRGVRNSDVVHCQALDRLQQDILEKLAGGKADVRQQYWMHYDSLKSFAKHLNLSVSGEQWARLVRKHLNEPEAKFISSIPVEVRNRRQMVAMGRILINVENKNLLDFMGLSVVQYLGRFESAKLATLIYGGHSNLAERHPDVCYRLVNRLAPRLLTTPSVKLLLDAERIRKVSEIFTSVKQFLGKSLRTASWIPNSSRPLVLRLLNETAMTHEAALTGELGGIDGPSGLAESLPDFGGQFLDNLSRIPHNSWDKVLRFLEPPSSSASAPDKTAWALHISGDLHWADLWRQHDTSLVPQMVVLPSLYMLDPVFPAGAYESVNYGVVGSLLARQLLAAMDPTGPAVDLSLSGHPKESSDDKKDGILRCIREAFVQDRSNVTIAQAVTSGRDVDSGYLYAMFVAAASLKPLYEALASSPGYPDWSSGFKGYTADQLFFLAICFASCGARLEETASQGEPSQADWCNMPLRLSTKFADAFGCAARKNMTYSEGCDL</sequence>
<evidence type="ECO:0000313" key="6">
    <source>
        <dbReference type="Proteomes" id="UP001321473"/>
    </source>
</evidence>
<protein>
    <recommendedName>
        <fullName evidence="4">Peptidase M13 N-terminal domain-containing protein</fullName>
    </recommendedName>
</protein>
<dbReference type="PANTHER" id="PTHR11733:SF241">
    <property type="entry name" value="GH26575P-RELATED"/>
    <property type="match status" value="1"/>
</dbReference>
<feature type="compositionally biased region" description="Low complexity" evidence="2">
    <location>
        <begin position="30"/>
        <end position="43"/>
    </location>
</feature>
<comment type="caution">
    <text evidence="5">The sequence shown here is derived from an EMBL/GenBank/DDBJ whole genome shotgun (WGS) entry which is preliminary data.</text>
</comment>
<evidence type="ECO:0000313" key="5">
    <source>
        <dbReference type="EMBL" id="KAK8772932.1"/>
    </source>
</evidence>
<proteinExistence type="inferred from homology"/>
<dbReference type="AlphaFoldDB" id="A0AAQ4EE55"/>
<dbReference type="EMBL" id="JARKHS020017522">
    <property type="protein sequence ID" value="KAK8772932.1"/>
    <property type="molecule type" value="Genomic_DNA"/>
</dbReference>
<keyword evidence="3" id="KW-1133">Transmembrane helix</keyword>
<dbReference type="SUPFAM" id="SSF55486">
    <property type="entry name" value="Metalloproteases ('zincins'), catalytic domain"/>
    <property type="match status" value="1"/>
</dbReference>
<feature type="domain" description="Peptidase M13 N-terminal" evidence="4">
    <location>
        <begin position="117"/>
        <end position="487"/>
    </location>
</feature>
<dbReference type="GO" id="GO:0005886">
    <property type="term" value="C:plasma membrane"/>
    <property type="evidence" value="ECO:0007669"/>
    <property type="project" value="TreeGrafter"/>
</dbReference>
<gene>
    <name evidence="5" type="ORF">V5799_012534</name>
</gene>
<organism evidence="5 6">
    <name type="scientific">Amblyomma americanum</name>
    <name type="common">Lone star tick</name>
    <dbReference type="NCBI Taxonomy" id="6943"/>
    <lineage>
        <taxon>Eukaryota</taxon>
        <taxon>Metazoa</taxon>
        <taxon>Ecdysozoa</taxon>
        <taxon>Arthropoda</taxon>
        <taxon>Chelicerata</taxon>
        <taxon>Arachnida</taxon>
        <taxon>Acari</taxon>
        <taxon>Parasitiformes</taxon>
        <taxon>Ixodida</taxon>
        <taxon>Ixodoidea</taxon>
        <taxon>Ixodidae</taxon>
        <taxon>Amblyomminae</taxon>
        <taxon>Amblyomma</taxon>
    </lineage>
</organism>
<dbReference type="InterPro" id="IPR000718">
    <property type="entry name" value="Peptidase_M13"/>
</dbReference>
<evidence type="ECO:0000259" key="4">
    <source>
        <dbReference type="Pfam" id="PF05649"/>
    </source>
</evidence>
<dbReference type="GO" id="GO:0004222">
    <property type="term" value="F:metalloendopeptidase activity"/>
    <property type="evidence" value="ECO:0007669"/>
    <property type="project" value="InterPro"/>
</dbReference>
<feature type="transmembrane region" description="Helical" evidence="3">
    <location>
        <begin position="60"/>
        <end position="83"/>
    </location>
</feature>
<keyword evidence="3" id="KW-0812">Transmembrane</keyword>
<evidence type="ECO:0000256" key="1">
    <source>
        <dbReference type="ARBA" id="ARBA00007357"/>
    </source>
</evidence>
<dbReference type="PROSITE" id="PS51885">
    <property type="entry name" value="NEPRILYSIN"/>
    <property type="match status" value="1"/>
</dbReference>
<accession>A0AAQ4EE55</accession>
<dbReference type="InterPro" id="IPR042089">
    <property type="entry name" value="Peptidase_M13_dom_2"/>
</dbReference>
<dbReference type="GO" id="GO:0016485">
    <property type="term" value="P:protein processing"/>
    <property type="evidence" value="ECO:0007669"/>
    <property type="project" value="TreeGrafter"/>
</dbReference>
<feature type="region of interest" description="Disordered" evidence="2">
    <location>
        <begin position="22"/>
        <end position="45"/>
    </location>
</feature>
<dbReference type="InterPro" id="IPR008753">
    <property type="entry name" value="Peptidase_M13_N"/>
</dbReference>